<reference evidence="2 3" key="1">
    <citation type="submission" date="2020-07" db="EMBL/GenBank/DDBJ databases">
        <title>Draft whole-genome sequence of Heliobacterium chlorum DSM 3682, type strain.</title>
        <authorList>
            <person name="Kyndt J.A."/>
            <person name="Meyer T.E."/>
            <person name="Imhoff J.F."/>
        </authorList>
    </citation>
    <scope>NUCLEOTIDE SEQUENCE [LARGE SCALE GENOMIC DNA]</scope>
    <source>
        <strain evidence="2 3">DSM 3682</strain>
    </source>
</reference>
<dbReference type="EMBL" id="JACVHF010000038">
    <property type="protein sequence ID" value="MBC9786448.1"/>
    <property type="molecule type" value="Genomic_DNA"/>
</dbReference>
<dbReference type="InterPro" id="IPR036390">
    <property type="entry name" value="WH_DNA-bd_sf"/>
</dbReference>
<dbReference type="Pfam" id="PF13730">
    <property type="entry name" value="HTH_36"/>
    <property type="match status" value="1"/>
</dbReference>
<dbReference type="Gene3D" id="1.10.10.10">
    <property type="entry name" value="Winged helix-like DNA-binding domain superfamily/Winged helix DNA-binding domain"/>
    <property type="match status" value="1"/>
</dbReference>
<gene>
    <name evidence="2" type="ORF">H1S01_18490</name>
</gene>
<evidence type="ECO:0000313" key="3">
    <source>
        <dbReference type="Proteomes" id="UP000617402"/>
    </source>
</evidence>
<evidence type="ECO:0000259" key="1">
    <source>
        <dbReference type="PROSITE" id="PS50943"/>
    </source>
</evidence>
<name>A0ABR7T6Q4_HELCL</name>
<organism evidence="2 3">
    <name type="scientific">Heliobacterium chlorum</name>
    <dbReference type="NCBI Taxonomy" id="2698"/>
    <lineage>
        <taxon>Bacteria</taxon>
        <taxon>Bacillati</taxon>
        <taxon>Bacillota</taxon>
        <taxon>Clostridia</taxon>
        <taxon>Eubacteriales</taxon>
        <taxon>Heliobacteriaceae</taxon>
        <taxon>Heliobacterium</taxon>
    </lineage>
</organism>
<dbReference type="Proteomes" id="UP000617402">
    <property type="component" value="Unassembled WGS sequence"/>
</dbReference>
<sequence length="332" mass="37680">MGNQMFTVEVNQSFNVLEQTWNNQIYLKLYVSLFSSGLVAELGTERTLTLLAIASFMNNKGECYPTQEQLAERLGMTRKTVSKHIRSLLEYRYQGRPLVLREKRRNPRVSPNAYSIYTVLPLSQVAIFDSNIDSAMGNVLPQGGNGETPPMGKTEKAMGKIEPPMGKTEDVPMGNCLPINKNQLNQNHYNKTINNIELGSGTVGNTDINPTDLTHPKNIIEYFCEKYRQRYTVNYNPNWKRDVGLVKNKLVAVYEPVQIRMIIDTVFAEYDTRWKKDAYPRPSIGQLATWLSNEALAVGEEQQQTDFTQVKRHGGYSVEAIMARLERGSGKE</sequence>
<protein>
    <submittedName>
        <fullName evidence="2">Helix-turn-helix domain-containing protein</fullName>
    </submittedName>
</protein>
<feature type="domain" description="HTH cro/C1-type" evidence="1">
    <location>
        <begin position="66"/>
        <end position="83"/>
    </location>
</feature>
<evidence type="ECO:0000313" key="2">
    <source>
        <dbReference type="EMBL" id="MBC9786448.1"/>
    </source>
</evidence>
<comment type="caution">
    <text evidence="2">The sequence shown here is derived from an EMBL/GenBank/DDBJ whole genome shotgun (WGS) entry which is preliminary data.</text>
</comment>
<dbReference type="RefSeq" id="WP_188041868.1">
    <property type="nucleotide sequence ID" value="NZ_JACVHF010000038.1"/>
</dbReference>
<dbReference type="PROSITE" id="PS50943">
    <property type="entry name" value="HTH_CROC1"/>
    <property type="match status" value="1"/>
</dbReference>
<dbReference type="InterPro" id="IPR036388">
    <property type="entry name" value="WH-like_DNA-bd_sf"/>
</dbReference>
<dbReference type="InterPro" id="IPR001387">
    <property type="entry name" value="Cro/C1-type_HTH"/>
</dbReference>
<accession>A0ABR7T6Q4</accession>
<dbReference type="CDD" id="cd00090">
    <property type="entry name" value="HTH_ARSR"/>
    <property type="match status" value="1"/>
</dbReference>
<keyword evidence="3" id="KW-1185">Reference proteome</keyword>
<dbReference type="SUPFAM" id="SSF46785">
    <property type="entry name" value="Winged helix' DNA-binding domain"/>
    <property type="match status" value="1"/>
</dbReference>
<proteinExistence type="predicted"/>
<dbReference type="InterPro" id="IPR011991">
    <property type="entry name" value="ArsR-like_HTH"/>
</dbReference>